<comment type="caution">
    <text evidence="7">Lacks conserved residue(s) required for the propagation of feature annotation.</text>
</comment>
<dbReference type="Pfam" id="PF04080">
    <property type="entry name" value="Per1"/>
    <property type="match status" value="1"/>
</dbReference>
<keyword evidence="3 7" id="KW-0812">Transmembrane</keyword>
<feature type="transmembrane region" description="Helical" evidence="7">
    <location>
        <begin position="178"/>
        <end position="199"/>
    </location>
</feature>
<keyword evidence="7" id="KW-0256">Endoplasmic reticulum</keyword>
<evidence type="ECO:0000313" key="9">
    <source>
        <dbReference type="Proteomes" id="UP000663843"/>
    </source>
</evidence>
<dbReference type="GO" id="GO:0005789">
    <property type="term" value="C:endoplasmic reticulum membrane"/>
    <property type="evidence" value="ECO:0007669"/>
    <property type="project" value="UniProtKB-SubCell"/>
</dbReference>
<evidence type="ECO:0000256" key="5">
    <source>
        <dbReference type="ARBA" id="ARBA00022989"/>
    </source>
</evidence>
<keyword evidence="6 7" id="KW-0472">Membrane</keyword>
<evidence type="ECO:0000256" key="4">
    <source>
        <dbReference type="ARBA" id="ARBA00022729"/>
    </source>
</evidence>
<comment type="similarity">
    <text evidence="7">Belongs to the PGAP3 family.</text>
</comment>
<comment type="subcellular location">
    <subcellularLocation>
        <location evidence="1">Endomembrane system</location>
        <topology evidence="1">Multi-pass membrane protein</topology>
    </subcellularLocation>
    <subcellularLocation>
        <location evidence="7">Endoplasmic reticulum membrane</location>
        <topology evidence="7">Multi-pass membrane protein</topology>
    </subcellularLocation>
</comment>
<evidence type="ECO:0000313" key="8">
    <source>
        <dbReference type="EMBL" id="CAE6462102.1"/>
    </source>
</evidence>
<dbReference type="PANTHER" id="PTHR13148:SF0">
    <property type="entry name" value="POST-GPI ATTACHMENT TO PROTEINS FACTOR 3"/>
    <property type="match status" value="1"/>
</dbReference>
<keyword evidence="2 7" id="KW-0337">GPI-anchor biosynthesis</keyword>
<gene>
    <name evidence="8" type="ORF">RDB_LOCUS97489</name>
</gene>
<name>A0A8H3BNL2_9AGAM</name>
<dbReference type="PANTHER" id="PTHR13148">
    <property type="entry name" value="PER1-RELATED"/>
    <property type="match status" value="1"/>
</dbReference>
<organism evidence="8 9">
    <name type="scientific">Rhizoctonia solani</name>
    <dbReference type="NCBI Taxonomy" id="456999"/>
    <lineage>
        <taxon>Eukaryota</taxon>
        <taxon>Fungi</taxon>
        <taxon>Dikarya</taxon>
        <taxon>Basidiomycota</taxon>
        <taxon>Agaricomycotina</taxon>
        <taxon>Agaricomycetes</taxon>
        <taxon>Cantharellales</taxon>
        <taxon>Ceratobasidiaceae</taxon>
        <taxon>Rhizoctonia</taxon>
    </lineage>
</organism>
<keyword evidence="4 7" id="KW-0732">Signal</keyword>
<feature type="signal peptide" evidence="7">
    <location>
        <begin position="1"/>
        <end position="22"/>
    </location>
</feature>
<evidence type="ECO:0000256" key="7">
    <source>
        <dbReference type="RuleBase" id="RU365066"/>
    </source>
</evidence>
<feature type="transmembrane region" description="Helical" evidence="7">
    <location>
        <begin position="147"/>
        <end position="166"/>
    </location>
</feature>
<dbReference type="GO" id="GO:0006506">
    <property type="term" value="P:GPI anchor biosynthetic process"/>
    <property type="evidence" value="ECO:0007669"/>
    <property type="project" value="UniProtKB-KW"/>
</dbReference>
<evidence type="ECO:0000256" key="2">
    <source>
        <dbReference type="ARBA" id="ARBA00022502"/>
    </source>
</evidence>
<evidence type="ECO:0000256" key="3">
    <source>
        <dbReference type="ARBA" id="ARBA00022692"/>
    </source>
</evidence>
<reference evidence="8" key="1">
    <citation type="submission" date="2021-01" db="EMBL/GenBank/DDBJ databases">
        <authorList>
            <person name="Kaushik A."/>
        </authorList>
    </citation>
    <scope>NUCLEOTIDE SEQUENCE</scope>
    <source>
        <strain evidence="8">AG2-2IIIB</strain>
    </source>
</reference>
<feature type="transmembrane region" description="Helical" evidence="7">
    <location>
        <begin position="279"/>
        <end position="297"/>
    </location>
</feature>
<comment type="caution">
    <text evidence="8">The sequence shown here is derived from an EMBL/GenBank/DDBJ whole genome shotgun (WGS) entry which is preliminary data.</text>
</comment>
<dbReference type="GO" id="GO:0016788">
    <property type="term" value="F:hydrolase activity, acting on ester bonds"/>
    <property type="evidence" value="ECO:0007669"/>
    <property type="project" value="TreeGrafter"/>
</dbReference>
<dbReference type="AlphaFoldDB" id="A0A8H3BNL2"/>
<feature type="chain" id="PRO_5034617779" description="Post-GPI attachment to proteins factor 3" evidence="7">
    <location>
        <begin position="23"/>
        <end position="317"/>
    </location>
</feature>
<proteinExistence type="inferred from homology"/>
<feature type="non-terminal residue" evidence="8">
    <location>
        <position position="1"/>
    </location>
</feature>
<dbReference type="Proteomes" id="UP000663843">
    <property type="component" value="Unassembled WGS sequence"/>
</dbReference>
<feature type="transmembrane region" description="Helical" evidence="7">
    <location>
        <begin position="211"/>
        <end position="231"/>
    </location>
</feature>
<feature type="transmembrane region" description="Helical" evidence="7">
    <location>
        <begin position="237"/>
        <end position="258"/>
    </location>
</feature>
<keyword evidence="5 7" id="KW-1133">Transmembrane helix</keyword>
<comment type="function">
    <text evidence="7">Involved in the lipid remodeling steps of GPI-anchor maturation.</text>
</comment>
<sequence length="317" mass="36250">MILSRLLCSIIPLILVINASSGDRSPPFQQCLSNCVARTCAGVNGPSRNSDLPLMLKLTRWTCADDCKYQCMHILTDIAMEEQSRARPSSHTSARIHQYYGKWPFWRFAGMQEPASVLFSVFNLVVHAAGMKKILKEVPKHFHMRKLYLIWSALAVNAWIWSSVFHTRDTPITEMLDYFSAGLVILYSLFFTVVRLFHLHPLTPNSSGPTYKLWAASCGLMYLGHISYLTLLPRFDYTYNMAANLIVGLVHNALWLLYPWGSIRLFPGKDRKYRPSFSLQPALFVLLTTLATSLELFDFPPWYRTIDAHALWHLATV</sequence>
<accession>A0A8H3BNL2</accession>
<evidence type="ECO:0000256" key="6">
    <source>
        <dbReference type="ARBA" id="ARBA00023136"/>
    </source>
</evidence>
<evidence type="ECO:0000256" key="1">
    <source>
        <dbReference type="ARBA" id="ARBA00004127"/>
    </source>
</evidence>
<protein>
    <recommendedName>
        <fullName evidence="7">Post-GPI attachment to proteins factor 3</fullName>
    </recommendedName>
</protein>
<dbReference type="InterPro" id="IPR007217">
    <property type="entry name" value="Per1-like"/>
</dbReference>
<dbReference type="EMBL" id="CAJMWT010003057">
    <property type="protein sequence ID" value="CAE6462102.1"/>
    <property type="molecule type" value="Genomic_DNA"/>
</dbReference>